<name>A0A4R3KMW9_9SPHI</name>
<proteinExistence type="predicted"/>
<comment type="caution">
    <text evidence="1">The sequence shown here is derived from an EMBL/GenBank/DDBJ whole genome shotgun (WGS) entry which is preliminary data.</text>
</comment>
<accession>A0A4R3KMW9</accession>
<reference evidence="1 2" key="1">
    <citation type="submission" date="2019-03" db="EMBL/GenBank/DDBJ databases">
        <title>Genomic Encyclopedia of Type Strains, Phase IV (KMG-IV): sequencing the most valuable type-strain genomes for metagenomic binning, comparative biology and taxonomic classification.</title>
        <authorList>
            <person name="Goeker M."/>
        </authorList>
    </citation>
    <scope>NUCLEOTIDE SEQUENCE [LARGE SCALE GENOMIC DNA]</scope>
    <source>
        <strain evidence="1 2">DSM 21100</strain>
    </source>
</reference>
<gene>
    <name evidence="1" type="ORF">EDD80_11491</name>
</gene>
<evidence type="ECO:0000313" key="1">
    <source>
        <dbReference type="EMBL" id="TCS85221.1"/>
    </source>
</evidence>
<protein>
    <submittedName>
        <fullName evidence="1">Uncharacterized protein</fullName>
    </submittedName>
</protein>
<organism evidence="1 2">
    <name type="scientific">Anseongella ginsenosidimutans</name>
    <dbReference type="NCBI Taxonomy" id="496056"/>
    <lineage>
        <taxon>Bacteria</taxon>
        <taxon>Pseudomonadati</taxon>
        <taxon>Bacteroidota</taxon>
        <taxon>Sphingobacteriia</taxon>
        <taxon>Sphingobacteriales</taxon>
        <taxon>Sphingobacteriaceae</taxon>
        <taxon>Anseongella</taxon>
    </lineage>
</organism>
<dbReference type="AlphaFoldDB" id="A0A4R3KMW9"/>
<dbReference type="EMBL" id="SMAD01000014">
    <property type="protein sequence ID" value="TCS85221.1"/>
    <property type="molecule type" value="Genomic_DNA"/>
</dbReference>
<sequence>MRQFTLNTTLAETLKAETGFFFGTLNLELKTVAQQL</sequence>
<keyword evidence="2" id="KW-1185">Reference proteome</keyword>
<evidence type="ECO:0000313" key="2">
    <source>
        <dbReference type="Proteomes" id="UP000295807"/>
    </source>
</evidence>
<dbReference type="Proteomes" id="UP000295807">
    <property type="component" value="Unassembled WGS sequence"/>
</dbReference>